<comment type="caution">
    <text evidence="3">The sequence shown here is derived from an EMBL/GenBank/DDBJ whole genome shotgun (WGS) entry which is preliminary data.</text>
</comment>
<reference evidence="3 4" key="1">
    <citation type="submission" date="2019-03" db="EMBL/GenBank/DDBJ databases">
        <title>Single cell metagenomics reveals metabolic interactions within the superorganism composed of flagellate Streblomastix strix and complex community of Bacteroidetes bacteria on its surface.</title>
        <authorList>
            <person name="Treitli S.C."/>
            <person name="Kolisko M."/>
            <person name="Husnik F."/>
            <person name="Keeling P."/>
            <person name="Hampl V."/>
        </authorList>
    </citation>
    <scope>NUCLEOTIDE SEQUENCE [LARGE SCALE GENOMIC DNA]</scope>
    <source>
        <strain evidence="3">ST1C</strain>
    </source>
</reference>
<dbReference type="NCBIfam" id="NF003952">
    <property type="entry name" value="PRK05450.1-5"/>
    <property type="match status" value="1"/>
</dbReference>
<dbReference type="GO" id="GO:0005829">
    <property type="term" value="C:cytosol"/>
    <property type="evidence" value="ECO:0007669"/>
    <property type="project" value="TreeGrafter"/>
</dbReference>
<evidence type="ECO:0000256" key="1">
    <source>
        <dbReference type="ARBA" id="ARBA00022679"/>
    </source>
</evidence>
<dbReference type="PANTHER" id="PTHR42866:SF2">
    <property type="entry name" value="3-DEOXY-MANNO-OCTULOSONATE CYTIDYLYLTRANSFERASE, MITOCHONDRIAL"/>
    <property type="match status" value="1"/>
</dbReference>
<protein>
    <submittedName>
        <fullName evidence="3">Putative 3-deoxy-manno-octulosonate cytidylyltransferase</fullName>
    </submittedName>
</protein>
<dbReference type="InterPro" id="IPR029044">
    <property type="entry name" value="Nucleotide-diphossugar_trans"/>
</dbReference>
<evidence type="ECO:0000256" key="2">
    <source>
        <dbReference type="ARBA" id="ARBA00022695"/>
    </source>
</evidence>
<evidence type="ECO:0000313" key="3">
    <source>
        <dbReference type="EMBL" id="KAA6376073.1"/>
    </source>
</evidence>
<keyword evidence="1 3" id="KW-0808">Transferase</keyword>
<name>A0A5J4V0P3_9EUKA</name>
<proteinExistence type="predicted"/>
<dbReference type="OrthoDB" id="10262032at2759"/>
<keyword evidence="2 3" id="KW-0548">Nucleotidyltransferase</keyword>
<dbReference type="Proteomes" id="UP000324800">
    <property type="component" value="Unassembled WGS sequence"/>
</dbReference>
<dbReference type="EMBL" id="SNRW01010781">
    <property type="protein sequence ID" value="KAA6376073.1"/>
    <property type="molecule type" value="Genomic_DNA"/>
</dbReference>
<dbReference type="PANTHER" id="PTHR42866">
    <property type="entry name" value="3-DEOXY-MANNO-OCTULOSONATE CYTIDYLYLTRANSFERASE"/>
    <property type="match status" value="1"/>
</dbReference>
<dbReference type="SUPFAM" id="SSF53448">
    <property type="entry name" value="Nucleotide-diphospho-sugar transferases"/>
    <property type="match status" value="1"/>
</dbReference>
<dbReference type="AlphaFoldDB" id="A0A5J4V0P3"/>
<dbReference type="Gene3D" id="3.90.550.10">
    <property type="entry name" value="Spore Coat Polysaccharide Biosynthesis Protein SpsA, Chain A"/>
    <property type="match status" value="1"/>
</dbReference>
<gene>
    <name evidence="3" type="ORF">EZS28_028400</name>
</gene>
<organism evidence="3 4">
    <name type="scientific">Streblomastix strix</name>
    <dbReference type="NCBI Taxonomy" id="222440"/>
    <lineage>
        <taxon>Eukaryota</taxon>
        <taxon>Metamonada</taxon>
        <taxon>Preaxostyla</taxon>
        <taxon>Oxymonadida</taxon>
        <taxon>Streblomastigidae</taxon>
        <taxon>Streblomastix</taxon>
    </lineage>
</organism>
<dbReference type="GO" id="GO:0008690">
    <property type="term" value="F:3-deoxy-manno-octulosonate cytidylyltransferase activity"/>
    <property type="evidence" value="ECO:0007669"/>
    <property type="project" value="TreeGrafter"/>
</dbReference>
<sequence>MTQRFIAIIPARYASKRLEGKPLKILDGKTIIQMVYEQAASAFDDVYIATSDACIINEVKKFTDNVILTSSNNNCGTECCNEAYQILEKIKGKFDVVVNVQGDEPFIQPEQLQQVMSFFDDPSIQIATLSYPLTKGTISQKLAEEDSPKVILNEDMFAEDFRRSVDLCQEQIDKIDWAKFSPYQIHIGVYAFRSDILKKVASLPQSEDEIKCSLEQLRWMKYGYRIKVGQTDIETLSINSQKQFDQAKEYLKMMKK</sequence>
<dbReference type="InterPro" id="IPR003329">
    <property type="entry name" value="Cytidylyl_trans"/>
</dbReference>
<dbReference type="Pfam" id="PF02348">
    <property type="entry name" value="CTP_transf_3"/>
    <property type="match status" value="1"/>
</dbReference>
<accession>A0A5J4V0P3</accession>
<evidence type="ECO:0000313" key="4">
    <source>
        <dbReference type="Proteomes" id="UP000324800"/>
    </source>
</evidence>